<feature type="region of interest" description="Disordered" evidence="1">
    <location>
        <begin position="102"/>
        <end position="129"/>
    </location>
</feature>
<evidence type="ECO:0000256" key="1">
    <source>
        <dbReference type="SAM" id="MobiDB-lite"/>
    </source>
</evidence>
<organism evidence="2 3">
    <name type="scientific">Colletotrichum chrysophilum</name>
    <dbReference type="NCBI Taxonomy" id="1836956"/>
    <lineage>
        <taxon>Eukaryota</taxon>
        <taxon>Fungi</taxon>
        <taxon>Dikarya</taxon>
        <taxon>Ascomycota</taxon>
        <taxon>Pezizomycotina</taxon>
        <taxon>Sordariomycetes</taxon>
        <taxon>Hypocreomycetidae</taxon>
        <taxon>Glomerellales</taxon>
        <taxon>Glomerellaceae</taxon>
        <taxon>Colletotrichum</taxon>
        <taxon>Colletotrichum gloeosporioides species complex</taxon>
    </lineage>
</organism>
<name>A0AAD9AM64_9PEZI</name>
<sequence>MHYPAAASTIPLNNLAAFCYCMVGNPECQCGAVVMAVIMAVSVFAGDPVSNLGARSVLPGALALPPRATTSPTRRRRSVARTLCRLSVPICETLSESRHSAVSLGCKPSPSPTDLAEAAGPRPKAAGSRYHDEAIQDPDLTTTAVAEHGRPVKGGQANCCHFEPVPVSSKGSWVLRGPDPPKGSFMNFKIEHASQAPTSSFSPPLPNAPFDVVDFGARDFRLYPTQLTSSACRTMLGNAKCPARRDHHGSLSERSPTRLPSFLHLLHRHLLGRTRQNGASISHAREPIVRKQRPASQNALQQRAFASDIIATTTTNDPH</sequence>
<keyword evidence="3" id="KW-1185">Reference proteome</keyword>
<evidence type="ECO:0000313" key="3">
    <source>
        <dbReference type="Proteomes" id="UP001243330"/>
    </source>
</evidence>
<proteinExistence type="predicted"/>
<reference evidence="2" key="1">
    <citation type="submission" date="2023-01" db="EMBL/GenBank/DDBJ databases">
        <title>Colletotrichum chrysophilum M932 genome sequence.</title>
        <authorList>
            <person name="Baroncelli R."/>
        </authorList>
    </citation>
    <scope>NUCLEOTIDE SEQUENCE</scope>
    <source>
        <strain evidence="2">M932</strain>
    </source>
</reference>
<dbReference type="EMBL" id="JAQOWY010000126">
    <property type="protein sequence ID" value="KAK1850167.1"/>
    <property type="molecule type" value="Genomic_DNA"/>
</dbReference>
<accession>A0AAD9AM64</accession>
<protein>
    <submittedName>
        <fullName evidence="2">Uncharacterized protein</fullName>
    </submittedName>
</protein>
<comment type="caution">
    <text evidence="2">The sequence shown here is derived from an EMBL/GenBank/DDBJ whole genome shotgun (WGS) entry which is preliminary data.</text>
</comment>
<gene>
    <name evidence="2" type="ORF">CCHR01_07243</name>
</gene>
<evidence type="ECO:0000313" key="2">
    <source>
        <dbReference type="EMBL" id="KAK1850167.1"/>
    </source>
</evidence>
<dbReference type="Proteomes" id="UP001243330">
    <property type="component" value="Unassembled WGS sequence"/>
</dbReference>
<dbReference type="AlphaFoldDB" id="A0AAD9AM64"/>